<feature type="non-terminal residue" evidence="3">
    <location>
        <position position="1"/>
    </location>
</feature>
<dbReference type="Gene3D" id="3.30.420.10">
    <property type="entry name" value="Ribonuclease H-like superfamily/Ribonuclease H"/>
    <property type="match status" value="1"/>
</dbReference>
<dbReference type="EMBL" id="BARS01023042">
    <property type="protein sequence ID" value="GAG06939.1"/>
    <property type="molecule type" value="Genomic_DNA"/>
</dbReference>
<comment type="similarity">
    <text evidence="1">Belongs to the transposase IS21/IS408/IS1162 family.</text>
</comment>
<dbReference type="GO" id="GO:0015074">
    <property type="term" value="P:DNA integration"/>
    <property type="evidence" value="ECO:0007669"/>
    <property type="project" value="InterPro"/>
</dbReference>
<evidence type="ECO:0000313" key="3">
    <source>
        <dbReference type="EMBL" id="GAG06939.1"/>
    </source>
</evidence>
<comment type="caution">
    <text evidence="3">The sequence shown here is derived from an EMBL/GenBank/DDBJ whole genome shotgun (WGS) entry which is preliminary data.</text>
</comment>
<dbReference type="InterPro" id="IPR001584">
    <property type="entry name" value="Integrase_cat-core"/>
</dbReference>
<dbReference type="Pfam" id="PF13683">
    <property type="entry name" value="rve_3"/>
    <property type="match status" value="1"/>
</dbReference>
<evidence type="ECO:0000259" key="2">
    <source>
        <dbReference type="PROSITE" id="PS50994"/>
    </source>
</evidence>
<feature type="domain" description="Integrase catalytic" evidence="2">
    <location>
        <begin position="1"/>
        <end position="102"/>
    </location>
</feature>
<dbReference type="Pfam" id="PF22483">
    <property type="entry name" value="Mu-transpos_C_2"/>
    <property type="match status" value="1"/>
</dbReference>
<organism evidence="3">
    <name type="scientific">marine sediment metagenome</name>
    <dbReference type="NCBI Taxonomy" id="412755"/>
    <lineage>
        <taxon>unclassified sequences</taxon>
        <taxon>metagenomes</taxon>
        <taxon>ecological metagenomes</taxon>
    </lineage>
</organism>
<dbReference type="PROSITE" id="PS50994">
    <property type="entry name" value="INTEGRASE"/>
    <property type="match status" value="1"/>
</dbReference>
<name>X0UME2_9ZZZZ</name>
<accession>X0UME2</accession>
<dbReference type="PANTHER" id="PTHR35004:SF7">
    <property type="entry name" value="INTEGRASE PROTEIN"/>
    <property type="match status" value="1"/>
</dbReference>
<gene>
    <name evidence="3" type="ORF">S01H1_36742</name>
</gene>
<proteinExistence type="inferred from homology"/>
<dbReference type="AlphaFoldDB" id="X0UME2"/>
<protein>
    <recommendedName>
        <fullName evidence="2">Integrase catalytic domain-containing protein</fullName>
    </recommendedName>
</protein>
<dbReference type="GO" id="GO:0003676">
    <property type="term" value="F:nucleic acid binding"/>
    <property type="evidence" value="ECO:0007669"/>
    <property type="project" value="InterPro"/>
</dbReference>
<reference evidence="3" key="1">
    <citation type="journal article" date="2014" name="Front. Microbiol.">
        <title>High frequency of phylogenetically diverse reductive dehalogenase-homologous genes in deep subseafloor sedimentary metagenomes.</title>
        <authorList>
            <person name="Kawai M."/>
            <person name="Futagami T."/>
            <person name="Toyoda A."/>
            <person name="Takaki Y."/>
            <person name="Nishi S."/>
            <person name="Hori S."/>
            <person name="Arai W."/>
            <person name="Tsubouchi T."/>
            <person name="Morono Y."/>
            <person name="Uchiyama I."/>
            <person name="Ito T."/>
            <person name="Fujiyama A."/>
            <person name="Inagaki F."/>
            <person name="Takami H."/>
        </authorList>
    </citation>
    <scope>NUCLEOTIDE SEQUENCE</scope>
    <source>
        <strain evidence="3">Expedition CK06-06</strain>
    </source>
</reference>
<sequence>YQHSRFYTYRQETLEGLVETEVGRALRELDVQLLSHLPGNAQAKGKIERFFRFLQERVLDHNKAGSLEELQALVDRWVEAYNARHVHRGIGCTPGERLEPSVTRALEGNVDDIFCLKEERKVAKDHTITLDGVTYTLPSEPCLVAFKVQLHIHPGERIRVWHGGRLAAELPHIDKARLRDAPLTVDQVLEDILPAT</sequence>
<evidence type="ECO:0000256" key="1">
    <source>
        <dbReference type="ARBA" id="ARBA00009277"/>
    </source>
</evidence>
<dbReference type="SUPFAM" id="SSF53098">
    <property type="entry name" value="Ribonuclease H-like"/>
    <property type="match status" value="1"/>
</dbReference>
<dbReference type="PANTHER" id="PTHR35004">
    <property type="entry name" value="TRANSPOSASE RV3428C-RELATED"/>
    <property type="match status" value="1"/>
</dbReference>
<dbReference type="InterPro" id="IPR012337">
    <property type="entry name" value="RNaseH-like_sf"/>
</dbReference>
<dbReference type="InterPro" id="IPR036397">
    <property type="entry name" value="RNaseH_sf"/>
</dbReference>
<dbReference type="InterPro" id="IPR054353">
    <property type="entry name" value="IstA-like_C"/>
</dbReference>